<comment type="caution">
    <text evidence="2">The sequence shown here is derived from an EMBL/GenBank/DDBJ whole genome shotgun (WGS) entry which is preliminary data.</text>
</comment>
<keyword evidence="1" id="KW-0472">Membrane</keyword>
<accession>A0A0F9FFF8</accession>
<keyword evidence="1" id="KW-1133">Transmembrane helix</keyword>
<keyword evidence="1" id="KW-0812">Transmembrane</keyword>
<sequence>MLKIQAYYIVFLLMMFVSVAAMAQGDVPGDETNWPVVIIGIVITIIEIVMRTIPNTKVTGIIGLVINLLKSISDYLNRGKDD</sequence>
<organism evidence="2">
    <name type="scientific">marine sediment metagenome</name>
    <dbReference type="NCBI Taxonomy" id="412755"/>
    <lineage>
        <taxon>unclassified sequences</taxon>
        <taxon>metagenomes</taxon>
        <taxon>ecological metagenomes</taxon>
    </lineage>
</organism>
<evidence type="ECO:0000313" key="2">
    <source>
        <dbReference type="EMBL" id="KKL85023.1"/>
    </source>
</evidence>
<proteinExistence type="predicted"/>
<reference evidence="2" key="1">
    <citation type="journal article" date="2015" name="Nature">
        <title>Complex archaea that bridge the gap between prokaryotes and eukaryotes.</title>
        <authorList>
            <person name="Spang A."/>
            <person name="Saw J.H."/>
            <person name="Jorgensen S.L."/>
            <person name="Zaremba-Niedzwiedzka K."/>
            <person name="Martijn J."/>
            <person name="Lind A.E."/>
            <person name="van Eijk R."/>
            <person name="Schleper C."/>
            <person name="Guy L."/>
            <person name="Ettema T.J."/>
        </authorList>
    </citation>
    <scope>NUCLEOTIDE SEQUENCE</scope>
</reference>
<gene>
    <name evidence="2" type="ORF">LCGC14_1958850</name>
</gene>
<name>A0A0F9FFF8_9ZZZZ</name>
<protein>
    <submittedName>
        <fullName evidence="2">Uncharacterized protein</fullName>
    </submittedName>
</protein>
<evidence type="ECO:0000256" key="1">
    <source>
        <dbReference type="SAM" id="Phobius"/>
    </source>
</evidence>
<dbReference type="EMBL" id="LAZR01021522">
    <property type="protein sequence ID" value="KKL85023.1"/>
    <property type="molecule type" value="Genomic_DNA"/>
</dbReference>
<dbReference type="AlphaFoldDB" id="A0A0F9FFF8"/>
<feature type="transmembrane region" description="Helical" evidence="1">
    <location>
        <begin position="7"/>
        <end position="27"/>
    </location>
</feature>
<feature type="transmembrane region" description="Helical" evidence="1">
    <location>
        <begin position="33"/>
        <end position="50"/>
    </location>
</feature>